<protein>
    <submittedName>
        <fullName evidence="1">Unnamed protein product</fullName>
    </submittedName>
</protein>
<dbReference type="EMBL" id="BSXS01015162">
    <property type="protein sequence ID" value="GMF06422.1"/>
    <property type="molecule type" value="Genomic_DNA"/>
</dbReference>
<reference evidence="1" key="1">
    <citation type="submission" date="2023-04" db="EMBL/GenBank/DDBJ databases">
        <title>Ambrosiozyma monospora NBRC 10751.</title>
        <authorList>
            <person name="Ichikawa N."/>
            <person name="Sato H."/>
            <person name="Tonouchi N."/>
        </authorList>
    </citation>
    <scope>NUCLEOTIDE SEQUENCE</scope>
    <source>
        <strain evidence="1">NBRC 10751</strain>
    </source>
</reference>
<accession>A0ACB5UAZ0</accession>
<sequence length="194" mass="22228">MKRKRSQSLEDESTSKQRHNTSNTTQDQTLSQTQHLPKISPLQQYPTKFKTINGQQSLLLPCEEEDGSHTTLKREQNETLWEDTQMKIFYSIASELSLELKILLCKLVLVQNFDLDDLITNFIRCGCSQNSTEAILTEILVDLFNENGIILDSNSKFEDKLKLAGINGWIHLSKDSHSFRTNNLNTQNQGTRNP</sequence>
<keyword evidence="2" id="KW-1185">Reference proteome</keyword>
<gene>
    <name evidence="1" type="ORF">Amon02_001269300</name>
</gene>
<proteinExistence type="predicted"/>
<comment type="caution">
    <text evidence="1">The sequence shown here is derived from an EMBL/GenBank/DDBJ whole genome shotgun (WGS) entry which is preliminary data.</text>
</comment>
<dbReference type="Proteomes" id="UP001165064">
    <property type="component" value="Unassembled WGS sequence"/>
</dbReference>
<organism evidence="1 2">
    <name type="scientific">Ambrosiozyma monospora</name>
    <name type="common">Yeast</name>
    <name type="synonym">Endomycopsis monosporus</name>
    <dbReference type="NCBI Taxonomy" id="43982"/>
    <lineage>
        <taxon>Eukaryota</taxon>
        <taxon>Fungi</taxon>
        <taxon>Dikarya</taxon>
        <taxon>Ascomycota</taxon>
        <taxon>Saccharomycotina</taxon>
        <taxon>Pichiomycetes</taxon>
        <taxon>Pichiales</taxon>
        <taxon>Pichiaceae</taxon>
        <taxon>Ambrosiozyma</taxon>
    </lineage>
</organism>
<name>A0ACB5UAZ0_AMBMO</name>
<evidence type="ECO:0000313" key="2">
    <source>
        <dbReference type="Proteomes" id="UP001165064"/>
    </source>
</evidence>
<evidence type="ECO:0000313" key="1">
    <source>
        <dbReference type="EMBL" id="GMF06422.1"/>
    </source>
</evidence>